<feature type="transmembrane region" description="Helical" evidence="1">
    <location>
        <begin position="166"/>
        <end position="189"/>
    </location>
</feature>
<dbReference type="AlphaFoldDB" id="A0A919XF35"/>
<evidence type="ECO:0000313" key="2">
    <source>
        <dbReference type="EMBL" id="GIO29435.1"/>
    </source>
</evidence>
<dbReference type="NCBIfam" id="NF041646">
    <property type="entry name" value="VC0807_fam"/>
    <property type="match status" value="1"/>
</dbReference>
<name>A0A919XF35_9BACL</name>
<feature type="transmembrane region" description="Helical" evidence="1">
    <location>
        <begin position="89"/>
        <end position="113"/>
    </location>
</feature>
<feature type="transmembrane region" description="Helical" evidence="1">
    <location>
        <begin position="139"/>
        <end position="160"/>
    </location>
</feature>
<keyword evidence="1" id="KW-1133">Transmembrane helix</keyword>
<feature type="transmembrane region" description="Helical" evidence="1">
    <location>
        <begin position="7"/>
        <end position="26"/>
    </location>
</feature>
<feature type="transmembrane region" description="Helical" evidence="1">
    <location>
        <begin position="32"/>
        <end position="51"/>
    </location>
</feature>
<evidence type="ECO:0000256" key="1">
    <source>
        <dbReference type="SAM" id="Phobius"/>
    </source>
</evidence>
<reference evidence="2" key="1">
    <citation type="submission" date="2021-03" db="EMBL/GenBank/DDBJ databases">
        <title>Antimicrobial resistance genes in bacteria isolated from Japanese honey, and their potential for conferring macrolide and lincosamide resistance in the American foulbrood pathogen Paenibacillus larvae.</title>
        <authorList>
            <person name="Okamoto M."/>
            <person name="Kumagai M."/>
            <person name="Kanamori H."/>
            <person name="Takamatsu D."/>
        </authorList>
    </citation>
    <scope>NUCLEOTIDE SEQUENCE</scope>
    <source>
        <strain evidence="2">J2TS6</strain>
    </source>
</reference>
<keyword evidence="1" id="KW-0472">Membrane</keyword>
<organism evidence="2 3">
    <name type="scientific">Paenibacillus albilobatus</name>
    <dbReference type="NCBI Taxonomy" id="2716884"/>
    <lineage>
        <taxon>Bacteria</taxon>
        <taxon>Bacillati</taxon>
        <taxon>Bacillota</taxon>
        <taxon>Bacilli</taxon>
        <taxon>Bacillales</taxon>
        <taxon>Paenibacillaceae</taxon>
        <taxon>Paenibacillus</taxon>
    </lineage>
</organism>
<accession>A0A919XF35</accession>
<dbReference type="RefSeq" id="WP_160038055.1">
    <property type="nucleotide sequence ID" value="NZ_BORQ01000001.1"/>
</dbReference>
<sequence length="205" mass="23067">MKTRRAIIVTLVMNIVLPYLIYTMLIPHTSSIVALSVASVVPLFDSVYSLIKSRKVDAFSSFIFLGLILGVIAVLIGGDERFILLRESYVTGIMGILFLGSLCFARPLIYYFADRFTGHDPNMEQKWNQSPAYRRRFRLMTGVWGVCLLLEAGVKVVLVYSLSVPAFLAISPFFTYGIIALAIWWNIAYVRKIKKQAARNTGVTQ</sequence>
<dbReference type="Proteomes" id="UP000679779">
    <property type="component" value="Unassembled WGS sequence"/>
</dbReference>
<protein>
    <recommendedName>
        <fullName evidence="4">Intracellular septation protein A</fullName>
    </recommendedName>
</protein>
<keyword evidence="3" id="KW-1185">Reference proteome</keyword>
<proteinExistence type="predicted"/>
<comment type="caution">
    <text evidence="2">The sequence shown here is derived from an EMBL/GenBank/DDBJ whole genome shotgun (WGS) entry which is preliminary data.</text>
</comment>
<gene>
    <name evidence="2" type="ORF">J2TS6_05760</name>
</gene>
<feature type="transmembrane region" description="Helical" evidence="1">
    <location>
        <begin position="58"/>
        <end position="77"/>
    </location>
</feature>
<dbReference type="EMBL" id="BORQ01000001">
    <property type="protein sequence ID" value="GIO29435.1"/>
    <property type="molecule type" value="Genomic_DNA"/>
</dbReference>
<keyword evidence="1" id="KW-0812">Transmembrane</keyword>
<evidence type="ECO:0008006" key="4">
    <source>
        <dbReference type="Google" id="ProtNLM"/>
    </source>
</evidence>
<evidence type="ECO:0000313" key="3">
    <source>
        <dbReference type="Proteomes" id="UP000679779"/>
    </source>
</evidence>